<evidence type="ECO:0000313" key="1">
    <source>
        <dbReference type="EMBL" id="MCD2114042.1"/>
    </source>
</evidence>
<comment type="caution">
    <text evidence="1">The sequence shown here is derived from an EMBL/GenBank/DDBJ whole genome shotgun (WGS) entry which is preliminary data.</text>
</comment>
<accession>A0AAW4XMC1</accession>
<evidence type="ECO:0008006" key="3">
    <source>
        <dbReference type="Google" id="ProtNLM"/>
    </source>
</evidence>
<sequence length="133" mass="14747">MTCTIVYSDTPRIDLFACDLRSERIQVPFTEGHRTALKEVASSLAGVEHIDSTDLDACLEMWTDLKDGLLIWDAGVGTLRFAAVHGIDGLYVEVLTGTRDATTLTVQAHWPIDFDVLHCTARTIWHLIGLFST</sequence>
<dbReference type="AlphaFoldDB" id="A0AAW4XMC1"/>
<evidence type="ECO:0000313" key="2">
    <source>
        <dbReference type="Proteomes" id="UP001198630"/>
    </source>
</evidence>
<dbReference type="EMBL" id="JAJNCO010000016">
    <property type="protein sequence ID" value="MCD2114042.1"/>
    <property type="molecule type" value="Genomic_DNA"/>
</dbReference>
<organism evidence="1 2">
    <name type="scientific">Rhodococcus rhodochrous</name>
    <dbReference type="NCBI Taxonomy" id="1829"/>
    <lineage>
        <taxon>Bacteria</taxon>
        <taxon>Bacillati</taxon>
        <taxon>Actinomycetota</taxon>
        <taxon>Actinomycetes</taxon>
        <taxon>Mycobacteriales</taxon>
        <taxon>Nocardiaceae</taxon>
        <taxon>Rhodococcus</taxon>
    </lineage>
</organism>
<protein>
    <recommendedName>
        <fullName evidence="3">Barstar (barnase inhibitor) domain-containing protein</fullName>
    </recommendedName>
</protein>
<name>A0AAW4XMC1_RHORH</name>
<dbReference type="RefSeq" id="WP_230792145.1">
    <property type="nucleotide sequence ID" value="NZ_JAJNCO010000016.1"/>
</dbReference>
<proteinExistence type="predicted"/>
<dbReference type="Proteomes" id="UP001198630">
    <property type="component" value="Unassembled WGS sequence"/>
</dbReference>
<reference evidence="1" key="1">
    <citation type="submission" date="2021-11" db="EMBL/GenBank/DDBJ databases">
        <title>Development of a sustainable strategy for remediation of hydrocarbon-contaminated territories based on the waste exchange concept.</title>
        <authorList>
            <person name="Elkin A."/>
        </authorList>
    </citation>
    <scope>NUCLEOTIDE SEQUENCE</scope>
    <source>
        <strain evidence="1">IEGM 757</strain>
    </source>
</reference>
<gene>
    <name evidence="1" type="ORF">LQ384_23280</name>
</gene>